<dbReference type="Pfam" id="PF15250">
    <property type="entry name" value="Raftlin"/>
    <property type="match status" value="1"/>
</dbReference>
<feature type="region of interest" description="Disordered" evidence="8">
    <location>
        <begin position="170"/>
        <end position="223"/>
    </location>
</feature>
<keyword evidence="6" id="KW-0564">Palmitate</keyword>
<evidence type="ECO:0000256" key="8">
    <source>
        <dbReference type="SAM" id="MobiDB-lite"/>
    </source>
</evidence>
<comment type="caution">
    <text evidence="9">The sequence shown here is derived from an EMBL/GenBank/DDBJ whole genome shotgun (WGS) entry which is preliminary data.</text>
</comment>
<evidence type="ECO:0000256" key="5">
    <source>
        <dbReference type="ARBA" id="ARBA00023136"/>
    </source>
</evidence>
<evidence type="ECO:0000256" key="7">
    <source>
        <dbReference type="ARBA" id="ARBA00023288"/>
    </source>
</evidence>
<keyword evidence="10" id="KW-1185">Reference proteome</keyword>
<keyword evidence="5" id="KW-0472">Membrane</keyword>
<feature type="compositionally biased region" description="Basic and acidic residues" evidence="8">
    <location>
        <begin position="423"/>
        <end position="433"/>
    </location>
</feature>
<accession>A0A851Z0X6</accession>
<evidence type="ECO:0000313" key="9">
    <source>
        <dbReference type="EMBL" id="NXD80101.1"/>
    </source>
</evidence>
<dbReference type="EMBL" id="WBNJ01000103">
    <property type="protein sequence ID" value="NXD80101.1"/>
    <property type="molecule type" value="Genomic_DNA"/>
</dbReference>
<comment type="subcellular location">
    <subcellularLocation>
        <location evidence="1">Cell membrane</location>
        <topology evidence="1">Lipid-anchor</topology>
    </subcellularLocation>
</comment>
<feature type="non-terminal residue" evidence="9">
    <location>
        <position position="1"/>
    </location>
</feature>
<dbReference type="PANTHER" id="PTHR17601:SF1">
    <property type="entry name" value="RAFTLIN-2"/>
    <property type="match status" value="1"/>
</dbReference>
<dbReference type="Proteomes" id="UP000648918">
    <property type="component" value="Unassembled WGS sequence"/>
</dbReference>
<dbReference type="GO" id="GO:0005886">
    <property type="term" value="C:plasma membrane"/>
    <property type="evidence" value="ECO:0007669"/>
    <property type="project" value="UniProtKB-SubCell"/>
</dbReference>
<feature type="region of interest" description="Disordered" evidence="8">
    <location>
        <begin position="423"/>
        <end position="456"/>
    </location>
</feature>
<keyword evidence="4" id="KW-0519">Myristate</keyword>
<evidence type="ECO:0000256" key="3">
    <source>
        <dbReference type="ARBA" id="ARBA00022475"/>
    </source>
</evidence>
<dbReference type="InterPro" id="IPR028169">
    <property type="entry name" value="Raftlin"/>
</dbReference>
<keyword evidence="3" id="KW-1003">Cell membrane</keyword>
<feature type="non-terminal residue" evidence="9">
    <location>
        <position position="508"/>
    </location>
</feature>
<feature type="region of interest" description="Disordered" evidence="8">
    <location>
        <begin position="1"/>
        <end position="20"/>
    </location>
</feature>
<evidence type="ECO:0000313" key="10">
    <source>
        <dbReference type="Proteomes" id="UP000648918"/>
    </source>
</evidence>
<evidence type="ECO:0000256" key="2">
    <source>
        <dbReference type="ARBA" id="ARBA00006390"/>
    </source>
</evidence>
<sequence>MGCGLRKLEDPDDSSPGKIFSTLKRPQVETKTDSAYEYVLLDFTLEASSNPEVIKIGSVLDIAYKVEEYYSKGYVVGAIHPIILPIGRRRNFPASHMYRVVLSRLKLSQKHVAPRGQRHPRLVIEECPSMYETLTNEVVKELLEKVNEAAKRGKKFVGFVMQHFPQPKACNGMSTDGSAELESTLGRRNREHRRKSSDENYKNWNEGTLSGHSSESGIEEEMHGESSLLQDADFQFGKEVNPVVPRKGDDKLYTVFNVFDDDDSTCWTYHEGVLSMKVTRKGPVISTLEADWLELTTFYYKQGLSLVDSFVYWETSKGDYLPKSLEGLFIYEEEGSGVPGSNRKGNDAIVVEQWTVIEGCEIKTDYGPLLHTLAEFGWLLTCVLPTPIVRHDSEGNLATKQVIFLQRPVIWNSAVQTPERKSLRQVMGEDKGKASSRSVGLDTATSRPVETGRPTDEFHLSPSKQCWIKEGSSQYGGFPGFSSSDGVLRELDDGQFDQEDGVTQVTCM</sequence>
<evidence type="ECO:0000256" key="6">
    <source>
        <dbReference type="ARBA" id="ARBA00023139"/>
    </source>
</evidence>
<dbReference type="PANTHER" id="PTHR17601">
    <property type="entry name" value="RAFTLIN-RELATED"/>
    <property type="match status" value="1"/>
</dbReference>
<dbReference type="OrthoDB" id="9942562at2759"/>
<comment type="similarity">
    <text evidence="2">Belongs to the raftlin family.</text>
</comment>
<keyword evidence="7" id="KW-0449">Lipoprotein</keyword>
<gene>
    <name evidence="9" type="primary">Rftn2</name>
    <name evidence="9" type="ORF">HALSEN_R06260</name>
</gene>
<proteinExistence type="inferred from homology"/>
<feature type="compositionally biased region" description="Polar residues" evidence="8">
    <location>
        <begin position="435"/>
        <end position="448"/>
    </location>
</feature>
<dbReference type="AlphaFoldDB" id="A0A851Z0X6"/>
<evidence type="ECO:0000256" key="1">
    <source>
        <dbReference type="ARBA" id="ARBA00004193"/>
    </source>
</evidence>
<protein>
    <submittedName>
        <fullName evidence="9">RFTN2 protein</fullName>
    </submittedName>
</protein>
<name>A0A851Z0X6_9AVES</name>
<evidence type="ECO:0000256" key="4">
    <source>
        <dbReference type="ARBA" id="ARBA00022707"/>
    </source>
</evidence>
<reference evidence="9" key="1">
    <citation type="submission" date="2019-09" db="EMBL/GenBank/DDBJ databases">
        <title>Bird 10,000 Genomes (B10K) Project - Family phase.</title>
        <authorList>
            <person name="Zhang G."/>
        </authorList>
    </citation>
    <scope>NUCLEOTIDE SEQUENCE</scope>
    <source>
        <strain evidence="9">B10K-DU-024-03</strain>
        <tissue evidence="9">Muscle</tissue>
    </source>
</reference>
<organism evidence="9 10">
    <name type="scientific">Halcyon senegalensis</name>
    <dbReference type="NCBI Taxonomy" id="342381"/>
    <lineage>
        <taxon>Eukaryota</taxon>
        <taxon>Metazoa</taxon>
        <taxon>Chordata</taxon>
        <taxon>Craniata</taxon>
        <taxon>Vertebrata</taxon>
        <taxon>Euteleostomi</taxon>
        <taxon>Archelosauria</taxon>
        <taxon>Archosauria</taxon>
        <taxon>Dinosauria</taxon>
        <taxon>Saurischia</taxon>
        <taxon>Theropoda</taxon>
        <taxon>Coelurosauria</taxon>
        <taxon>Aves</taxon>
        <taxon>Neognathae</taxon>
        <taxon>Neoaves</taxon>
        <taxon>Telluraves</taxon>
        <taxon>Coraciimorphae</taxon>
        <taxon>Coraciiformes</taxon>
        <taxon>Alcedinidae</taxon>
        <taxon>Halcyon</taxon>
    </lineage>
</organism>